<keyword evidence="2" id="KW-1185">Reference proteome</keyword>
<accession>A0A401TBN8</accession>
<comment type="caution">
    <text evidence="1">The sequence shown here is derived from an EMBL/GenBank/DDBJ whole genome shotgun (WGS) entry which is preliminary data.</text>
</comment>
<dbReference type="AlphaFoldDB" id="A0A401TBN8"/>
<protein>
    <submittedName>
        <fullName evidence="1">Uncharacterized protein</fullName>
    </submittedName>
</protein>
<reference evidence="1 2" key="1">
    <citation type="journal article" date="2018" name="Nat. Ecol. Evol.">
        <title>Shark genomes provide insights into elasmobranch evolution and the origin of vertebrates.</title>
        <authorList>
            <person name="Hara Y"/>
            <person name="Yamaguchi K"/>
            <person name="Onimaru K"/>
            <person name="Kadota M"/>
            <person name="Koyanagi M"/>
            <person name="Keeley SD"/>
            <person name="Tatsumi K"/>
            <person name="Tanaka K"/>
            <person name="Motone F"/>
            <person name="Kageyama Y"/>
            <person name="Nozu R"/>
            <person name="Adachi N"/>
            <person name="Nishimura O"/>
            <person name="Nakagawa R"/>
            <person name="Tanegashima C"/>
            <person name="Kiyatake I"/>
            <person name="Matsumoto R"/>
            <person name="Murakumo K"/>
            <person name="Nishida K"/>
            <person name="Terakita A"/>
            <person name="Kuratani S"/>
            <person name="Sato K"/>
            <person name="Hyodo S Kuraku.S."/>
        </authorList>
    </citation>
    <scope>NUCLEOTIDE SEQUENCE [LARGE SCALE GENOMIC DNA]</scope>
</reference>
<dbReference type="EMBL" id="BEZZ01038810">
    <property type="protein sequence ID" value="GCC40014.1"/>
    <property type="molecule type" value="Genomic_DNA"/>
</dbReference>
<evidence type="ECO:0000313" key="1">
    <source>
        <dbReference type="EMBL" id="GCC40014.1"/>
    </source>
</evidence>
<organism evidence="1 2">
    <name type="scientific">Chiloscyllium punctatum</name>
    <name type="common">Brownbanded bambooshark</name>
    <name type="synonym">Hemiscyllium punctatum</name>
    <dbReference type="NCBI Taxonomy" id="137246"/>
    <lineage>
        <taxon>Eukaryota</taxon>
        <taxon>Metazoa</taxon>
        <taxon>Chordata</taxon>
        <taxon>Craniata</taxon>
        <taxon>Vertebrata</taxon>
        <taxon>Chondrichthyes</taxon>
        <taxon>Elasmobranchii</taxon>
        <taxon>Galeomorphii</taxon>
        <taxon>Galeoidea</taxon>
        <taxon>Orectolobiformes</taxon>
        <taxon>Hemiscylliidae</taxon>
        <taxon>Chiloscyllium</taxon>
    </lineage>
</organism>
<name>A0A401TBN8_CHIPU</name>
<sequence length="46" mass="5519">MLPQKNKGDLVRFYTITDPKRHRKGYTVYKVTARIVSRRNPEEVQE</sequence>
<dbReference type="Proteomes" id="UP000287033">
    <property type="component" value="Unassembled WGS sequence"/>
</dbReference>
<dbReference type="OrthoDB" id="1278353at2759"/>
<proteinExistence type="predicted"/>
<gene>
    <name evidence="1" type="ORF">chiPu_0024407</name>
</gene>
<evidence type="ECO:0000313" key="2">
    <source>
        <dbReference type="Proteomes" id="UP000287033"/>
    </source>
</evidence>
<feature type="non-terminal residue" evidence="1">
    <location>
        <position position="46"/>
    </location>
</feature>
<dbReference type="STRING" id="137246.A0A401TBN8"/>